<accession>A0A9Q9FCI1</accession>
<reference evidence="1" key="1">
    <citation type="submission" date="2021-05" db="EMBL/GenBank/DDBJ databases">
        <title>Encephalitozoon hellem ATCC 50604 Complete Genome.</title>
        <authorList>
            <person name="Mascarenhas dos Santos A.C."/>
            <person name="Julian A.T."/>
            <person name="Pombert J.-F."/>
        </authorList>
    </citation>
    <scope>NUCLEOTIDE SEQUENCE</scope>
    <source>
        <strain evidence="1">ATCC 50604</strain>
    </source>
</reference>
<gene>
    <name evidence="1" type="ORF">GPU96_10g20370</name>
</gene>
<evidence type="ECO:0000313" key="1">
    <source>
        <dbReference type="EMBL" id="UTX44245.1"/>
    </source>
</evidence>
<sequence length="420" mass="48189">MSLELTKENINAVSLELVKDKKMFDKNVNYVMSFMFKSFPEKTELLSRIKVLSIKSKAAKKIDLESDIMEQIAMNVFAIKNINEGSFMKNMMTLFKDPSTFSKVFLTYFYSGSDLGTEKTDEILNEIMELILCESGLKKDFEEFMADIGPSEDLKSVSSCEEVAKDLDTGGPEKLANEAVDDESSSTAVSLVSLDDSEEIRRIDASISLLFEGRKKKLSPLSLATCARALSIMNIILENNYPGRVDIVPALMYISKIDQVIFKRSLAALKTVLRKIDYKDKERLFEMFCILLEQNPEMIRMTMLVVDSCGDHFLWPEFLESVDRNEEADLDMIDRTCIPEHFFYEFITLTENPKRYLTVAKNMIKNETNVDVLEDLHSKIRDIRLRGIKQMKDAISSRIVALKGEERPKKQKRSEERHDN</sequence>
<dbReference type="Proteomes" id="UP001059546">
    <property type="component" value="Chromosome X"/>
</dbReference>
<dbReference type="AlphaFoldDB" id="A0A9Q9FCI1"/>
<proteinExistence type="predicted"/>
<evidence type="ECO:0000313" key="2">
    <source>
        <dbReference type="Proteomes" id="UP001059546"/>
    </source>
</evidence>
<organism evidence="1 2">
    <name type="scientific">Encephalitozoon hellem</name>
    <name type="common">Microsporidian parasite</name>
    <dbReference type="NCBI Taxonomy" id="27973"/>
    <lineage>
        <taxon>Eukaryota</taxon>
        <taxon>Fungi</taxon>
        <taxon>Fungi incertae sedis</taxon>
        <taxon>Microsporidia</taxon>
        <taxon>Unikaryonidae</taxon>
        <taxon>Encephalitozoon</taxon>
    </lineage>
</organism>
<protein>
    <submittedName>
        <fullName evidence="1">Uncharacterized protein</fullName>
    </submittedName>
</protein>
<name>A0A9Q9FCI1_ENCHE</name>
<dbReference type="EMBL" id="CP075156">
    <property type="protein sequence ID" value="UTX44245.1"/>
    <property type="molecule type" value="Genomic_DNA"/>
</dbReference>